<keyword evidence="3" id="KW-1185">Reference proteome</keyword>
<name>A0ABN6XAZ0_9CELL</name>
<proteinExistence type="predicted"/>
<protein>
    <submittedName>
        <fullName evidence="2">Glycosyhydrolase</fullName>
    </submittedName>
</protein>
<dbReference type="PANTHER" id="PTHR35279">
    <property type="match status" value="1"/>
</dbReference>
<dbReference type="Proteomes" id="UP001321475">
    <property type="component" value="Chromosome"/>
</dbReference>
<reference evidence="3" key="1">
    <citation type="journal article" date="2019" name="Int. J. Syst. Evol. Microbiol.">
        <title>The Global Catalogue of Microorganisms (GCM) 10K type strain sequencing project: providing services to taxonomists for standard genome sequencing and annotation.</title>
        <authorList>
            <consortium name="The Broad Institute Genomics Platform"/>
            <consortium name="The Broad Institute Genome Sequencing Center for Infectious Disease"/>
            <person name="Wu L."/>
            <person name="Ma J."/>
        </authorList>
    </citation>
    <scope>NUCLEOTIDE SEQUENCE [LARGE SCALE GENOMIC DNA]</scope>
    <source>
        <strain evidence="3">NBRC 108565</strain>
    </source>
</reference>
<feature type="compositionally biased region" description="Polar residues" evidence="1">
    <location>
        <begin position="352"/>
        <end position="362"/>
    </location>
</feature>
<dbReference type="SUPFAM" id="SSF75005">
    <property type="entry name" value="Arabinanase/levansucrase/invertase"/>
    <property type="match status" value="1"/>
</dbReference>
<dbReference type="Gene3D" id="2.115.10.20">
    <property type="entry name" value="Glycosyl hydrolase domain, family 43"/>
    <property type="match status" value="1"/>
</dbReference>
<sequence>MTGNQQPTESAATIRGRRYSTDPEWFTDFRTFPIHGLGPEEGVHRRDPSSVLTVDGVYHVWYTRSTGVTDGFGTGDPMAKVFPWDWSEVWHATSTDGATWVEQGRALGKGEDGSYDDRSVFTPEVLEHDGAFYLVYQVIASPYLLRSFESIAIAKASSPDGPWEKSAAPILEPQKDGEWLGGGDNRLAVVSQGSFDSHKVHDPILVPYQGKFFLYYKGEQMGEGFAAGGRTTRWGVAIADDIQGPYVRSPLNPVTNSGHETCVWRYDGGIAAMLTTDGPERNTLQFAPDGLNFEIQAYIQKPPVAVGPLRLDGPAEVPLDGIRWGLCHDVTGPWNYIQGFAADERQKELYVSGQSPETSEATVSALPAPRPR</sequence>
<evidence type="ECO:0000313" key="3">
    <source>
        <dbReference type="Proteomes" id="UP001321475"/>
    </source>
</evidence>
<dbReference type="PANTHER" id="PTHR35279:SF1">
    <property type="entry name" value="ARABINANASE_LEVANSUCRASE_INVERTASE"/>
    <property type="match status" value="1"/>
</dbReference>
<evidence type="ECO:0000313" key="2">
    <source>
        <dbReference type="EMBL" id="BDZ41937.1"/>
    </source>
</evidence>
<dbReference type="CDD" id="cd08992">
    <property type="entry name" value="GH117"/>
    <property type="match status" value="1"/>
</dbReference>
<dbReference type="InterPro" id="IPR023296">
    <property type="entry name" value="Glyco_hydro_beta-prop_sf"/>
</dbReference>
<accession>A0ABN6XAZ0</accession>
<dbReference type="EMBL" id="AP027729">
    <property type="protein sequence ID" value="BDZ41937.1"/>
    <property type="molecule type" value="Genomic_DNA"/>
</dbReference>
<dbReference type="RefSeq" id="WP_286219008.1">
    <property type="nucleotide sequence ID" value="NZ_AP027729.1"/>
</dbReference>
<feature type="region of interest" description="Disordered" evidence="1">
    <location>
        <begin position="349"/>
        <end position="372"/>
    </location>
</feature>
<organism evidence="2 3">
    <name type="scientific">Paraoerskovia sediminicola</name>
    <dbReference type="NCBI Taxonomy" id="1138587"/>
    <lineage>
        <taxon>Bacteria</taxon>
        <taxon>Bacillati</taxon>
        <taxon>Actinomycetota</taxon>
        <taxon>Actinomycetes</taxon>
        <taxon>Micrococcales</taxon>
        <taxon>Cellulomonadaceae</taxon>
        <taxon>Paraoerskovia</taxon>
    </lineage>
</organism>
<gene>
    <name evidence="2" type="ORF">GCM10025865_12360</name>
</gene>
<evidence type="ECO:0000256" key="1">
    <source>
        <dbReference type="SAM" id="MobiDB-lite"/>
    </source>
</evidence>